<dbReference type="Gene3D" id="1.10.150.320">
    <property type="entry name" value="Photosystem II 12 kDa extrinsic protein"/>
    <property type="match status" value="1"/>
</dbReference>
<keyword evidence="2" id="KW-0732">Signal</keyword>
<feature type="chain" id="PRO_5032490721" evidence="2">
    <location>
        <begin position="18"/>
        <end position="193"/>
    </location>
</feature>
<dbReference type="InterPro" id="IPR003583">
    <property type="entry name" value="Hlx-hairpin-Hlx_DNA-bd_motif"/>
</dbReference>
<dbReference type="InterPro" id="IPR051675">
    <property type="entry name" value="Endo/Exo/Phosphatase_dom_1"/>
</dbReference>
<feature type="compositionally biased region" description="Basic and acidic residues" evidence="1">
    <location>
        <begin position="89"/>
        <end position="142"/>
    </location>
</feature>
<evidence type="ECO:0000313" key="5">
    <source>
        <dbReference type="Proteomes" id="UP000552683"/>
    </source>
</evidence>
<organism evidence="4 5">
    <name type="scientific">Campylobacter massiliensis</name>
    <dbReference type="NCBI Taxonomy" id="2762557"/>
    <lineage>
        <taxon>Bacteria</taxon>
        <taxon>Pseudomonadati</taxon>
        <taxon>Campylobacterota</taxon>
        <taxon>Epsilonproteobacteria</taxon>
        <taxon>Campylobacterales</taxon>
        <taxon>Campylobacteraceae</taxon>
        <taxon>Campylobacter</taxon>
    </lineage>
</organism>
<dbReference type="GO" id="GO:0006281">
    <property type="term" value="P:DNA repair"/>
    <property type="evidence" value="ECO:0007669"/>
    <property type="project" value="InterPro"/>
</dbReference>
<dbReference type="EMBL" id="JACLZK010000002">
    <property type="protein sequence ID" value="MBC2883475.1"/>
    <property type="molecule type" value="Genomic_DNA"/>
</dbReference>
<dbReference type="SUPFAM" id="SSF47781">
    <property type="entry name" value="RuvA domain 2-like"/>
    <property type="match status" value="1"/>
</dbReference>
<feature type="compositionally biased region" description="Basic and acidic residues" evidence="1">
    <location>
        <begin position="150"/>
        <end position="165"/>
    </location>
</feature>
<feature type="region of interest" description="Disordered" evidence="1">
    <location>
        <begin position="80"/>
        <end position="193"/>
    </location>
</feature>
<protein>
    <submittedName>
        <fullName evidence="4">Helix-hairpin-helix domain-containing protein</fullName>
    </submittedName>
</protein>
<dbReference type="Pfam" id="PF12836">
    <property type="entry name" value="HHH_3"/>
    <property type="match status" value="1"/>
</dbReference>
<dbReference type="GO" id="GO:0015627">
    <property type="term" value="C:type II protein secretion system complex"/>
    <property type="evidence" value="ECO:0007669"/>
    <property type="project" value="TreeGrafter"/>
</dbReference>
<evidence type="ECO:0000256" key="1">
    <source>
        <dbReference type="SAM" id="MobiDB-lite"/>
    </source>
</evidence>
<reference evidence="4 5" key="1">
    <citation type="submission" date="2020-08" db="EMBL/GenBank/DDBJ databases">
        <title>Complete genome and description of Campylobacter massiliensis Marseille-Q3452 sp. nov.</title>
        <authorList>
            <person name="Antezack A."/>
        </authorList>
    </citation>
    <scope>NUCLEOTIDE SEQUENCE [LARGE SCALE GENOMIC DNA]</scope>
    <source>
        <strain evidence="4 5">Marseille-Q3452</strain>
    </source>
</reference>
<evidence type="ECO:0000256" key="2">
    <source>
        <dbReference type="SAM" id="SignalP"/>
    </source>
</evidence>
<dbReference type="Proteomes" id="UP000552683">
    <property type="component" value="Unassembled WGS sequence"/>
</dbReference>
<feature type="domain" description="Helix-hairpin-helix DNA-binding motif class 1" evidence="3">
    <location>
        <begin position="56"/>
        <end position="75"/>
    </location>
</feature>
<feature type="compositionally biased region" description="Basic and acidic residues" evidence="1">
    <location>
        <begin position="172"/>
        <end position="193"/>
    </location>
</feature>
<feature type="domain" description="Helix-hairpin-helix DNA-binding motif class 1" evidence="3">
    <location>
        <begin position="27"/>
        <end position="46"/>
    </location>
</feature>
<dbReference type="PANTHER" id="PTHR21180">
    <property type="entry name" value="ENDONUCLEASE/EXONUCLEASE/PHOSPHATASE FAMILY DOMAIN-CONTAINING PROTEIN 1"/>
    <property type="match status" value="1"/>
</dbReference>
<dbReference type="NCBIfam" id="TIGR00426">
    <property type="entry name" value="competence protein ComEA helix-hairpin-helix repeat region"/>
    <property type="match status" value="1"/>
</dbReference>
<dbReference type="GO" id="GO:0003677">
    <property type="term" value="F:DNA binding"/>
    <property type="evidence" value="ECO:0007669"/>
    <property type="project" value="InterPro"/>
</dbReference>
<dbReference type="InterPro" id="IPR004509">
    <property type="entry name" value="Competence_ComEA_HhH"/>
</dbReference>
<sequence length="193" mass="21137">MNKFVLSMLACASMVFAAINLNTATKEELMSLNGIGSAKADAIIEYRKTNKFESIEDIKNVNGIGDKTFENLKGDISTSGASVIPSSDKVSKKAQEAKSDMVDKVKQSKKEVAKKTKDAEEKLATPAKDMDKSKTDIEEKASKNTKSKVKSGEDKIEKDIDEAKTKTKVSKKKVEESVGKEVEAKKHTKKKSE</sequence>
<dbReference type="RefSeq" id="WP_185898990.1">
    <property type="nucleotide sequence ID" value="NZ_JACLZK010000002.1"/>
</dbReference>
<name>A0A842JAB9_9BACT</name>
<feature type="signal peptide" evidence="2">
    <location>
        <begin position="1"/>
        <end position="17"/>
    </location>
</feature>
<proteinExistence type="predicted"/>
<evidence type="ECO:0000259" key="3">
    <source>
        <dbReference type="SMART" id="SM00278"/>
    </source>
</evidence>
<evidence type="ECO:0000313" key="4">
    <source>
        <dbReference type="EMBL" id="MBC2883475.1"/>
    </source>
</evidence>
<accession>A0A842JAB9</accession>
<dbReference type="AlphaFoldDB" id="A0A842JAB9"/>
<dbReference type="GO" id="GO:0015628">
    <property type="term" value="P:protein secretion by the type II secretion system"/>
    <property type="evidence" value="ECO:0007669"/>
    <property type="project" value="TreeGrafter"/>
</dbReference>
<gene>
    <name evidence="4" type="ORF">H7R39_09440</name>
</gene>
<dbReference type="SMART" id="SM00278">
    <property type="entry name" value="HhH1"/>
    <property type="match status" value="2"/>
</dbReference>
<dbReference type="InterPro" id="IPR010994">
    <property type="entry name" value="RuvA_2-like"/>
</dbReference>
<keyword evidence="5" id="KW-1185">Reference proteome</keyword>
<dbReference type="PANTHER" id="PTHR21180:SF32">
    <property type="entry name" value="ENDONUCLEASE_EXONUCLEASE_PHOSPHATASE FAMILY DOMAIN-CONTAINING PROTEIN 1"/>
    <property type="match status" value="1"/>
</dbReference>
<comment type="caution">
    <text evidence="4">The sequence shown here is derived from an EMBL/GenBank/DDBJ whole genome shotgun (WGS) entry which is preliminary data.</text>
</comment>